<dbReference type="Proteomes" id="UP000799766">
    <property type="component" value="Unassembled WGS sequence"/>
</dbReference>
<evidence type="ECO:0000313" key="3">
    <source>
        <dbReference type="Proteomes" id="UP000799766"/>
    </source>
</evidence>
<organism evidence="2 3">
    <name type="scientific">Lineolata rhizophorae</name>
    <dbReference type="NCBI Taxonomy" id="578093"/>
    <lineage>
        <taxon>Eukaryota</taxon>
        <taxon>Fungi</taxon>
        <taxon>Dikarya</taxon>
        <taxon>Ascomycota</taxon>
        <taxon>Pezizomycotina</taxon>
        <taxon>Dothideomycetes</taxon>
        <taxon>Dothideomycetes incertae sedis</taxon>
        <taxon>Lineolatales</taxon>
        <taxon>Lineolataceae</taxon>
        <taxon>Lineolata</taxon>
    </lineage>
</organism>
<proteinExistence type="predicted"/>
<evidence type="ECO:0000313" key="2">
    <source>
        <dbReference type="EMBL" id="KAF2453749.1"/>
    </source>
</evidence>
<feature type="region of interest" description="Disordered" evidence="1">
    <location>
        <begin position="52"/>
        <end position="113"/>
    </location>
</feature>
<reference evidence="2" key="1">
    <citation type="journal article" date="2020" name="Stud. Mycol.">
        <title>101 Dothideomycetes genomes: a test case for predicting lifestyles and emergence of pathogens.</title>
        <authorList>
            <person name="Haridas S."/>
            <person name="Albert R."/>
            <person name="Binder M."/>
            <person name="Bloem J."/>
            <person name="Labutti K."/>
            <person name="Salamov A."/>
            <person name="Andreopoulos B."/>
            <person name="Baker S."/>
            <person name="Barry K."/>
            <person name="Bills G."/>
            <person name="Bluhm B."/>
            <person name="Cannon C."/>
            <person name="Castanera R."/>
            <person name="Culley D."/>
            <person name="Daum C."/>
            <person name="Ezra D."/>
            <person name="Gonzalez J."/>
            <person name="Henrissat B."/>
            <person name="Kuo A."/>
            <person name="Liang C."/>
            <person name="Lipzen A."/>
            <person name="Lutzoni F."/>
            <person name="Magnuson J."/>
            <person name="Mondo S."/>
            <person name="Nolan M."/>
            <person name="Ohm R."/>
            <person name="Pangilinan J."/>
            <person name="Park H.-J."/>
            <person name="Ramirez L."/>
            <person name="Alfaro M."/>
            <person name="Sun H."/>
            <person name="Tritt A."/>
            <person name="Yoshinaga Y."/>
            <person name="Zwiers L.-H."/>
            <person name="Turgeon B."/>
            <person name="Goodwin S."/>
            <person name="Spatafora J."/>
            <person name="Crous P."/>
            <person name="Grigoriev I."/>
        </authorList>
    </citation>
    <scope>NUCLEOTIDE SEQUENCE</scope>
    <source>
        <strain evidence="2">ATCC 16933</strain>
    </source>
</reference>
<protein>
    <submittedName>
        <fullName evidence="2">Uncharacterized protein</fullName>
    </submittedName>
</protein>
<gene>
    <name evidence="2" type="ORF">BDY21DRAFT_366745</name>
</gene>
<keyword evidence="3" id="KW-1185">Reference proteome</keyword>
<name>A0A6A6NPZ1_9PEZI</name>
<dbReference type="EMBL" id="MU001695">
    <property type="protein sequence ID" value="KAF2453749.1"/>
    <property type="molecule type" value="Genomic_DNA"/>
</dbReference>
<feature type="compositionally biased region" description="Low complexity" evidence="1">
    <location>
        <begin position="73"/>
        <end position="95"/>
    </location>
</feature>
<evidence type="ECO:0000256" key="1">
    <source>
        <dbReference type="SAM" id="MobiDB-lite"/>
    </source>
</evidence>
<accession>A0A6A6NPZ1</accession>
<feature type="compositionally biased region" description="Basic and acidic residues" evidence="1">
    <location>
        <begin position="96"/>
        <end position="113"/>
    </location>
</feature>
<dbReference type="AlphaFoldDB" id="A0A6A6NPZ1"/>
<feature type="region of interest" description="Disordered" evidence="1">
    <location>
        <begin position="1"/>
        <end position="32"/>
    </location>
</feature>
<feature type="compositionally biased region" description="Polar residues" evidence="1">
    <location>
        <begin position="19"/>
        <end position="29"/>
    </location>
</feature>
<sequence length="113" mass="11809">MPSSSKNRQVAKVDPAAQQVRQIETQEQHASANASAGLNLNLFAAVSGVFSGRSKKSQQLKDDGSYYAEEEQQSAARAQGVGAGSLAAAGQARADSGARRLKQTDHLGIEPAK</sequence>